<dbReference type="AlphaFoldDB" id="A0A1H3BFC7"/>
<dbReference type="GO" id="GO:0009279">
    <property type="term" value="C:cell outer membrane"/>
    <property type="evidence" value="ECO:0007669"/>
    <property type="project" value="UniProtKB-SubCell"/>
</dbReference>
<dbReference type="EMBL" id="FNOV01000001">
    <property type="protein sequence ID" value="SDX40700.1"/>
    <property type="molecule type" value="Genomic_DNA"/>
</dbReference>
<keyword evidence="5" id="KW-0675">Receptor</keyword>
<dbReference type="Proteomes" id="UP000199249">
    <property type="component" value="Unassembled WGS sequence"/>
</dbReference>
<evidence type="ECO:0000256" key="3">
    <source>
        <dbReference type="ARBA" id="ARBA00023237"/>
    </source>
</evidence>
<proteinExistence type="predicted"/>
<evidence type="ECO:0000313" key="6">
    <source>
        <dbReference type="Proteomes" id="UP000199249"/>
    </source>
</evidence>
<name>A0A1H3BFC7_9BACT</name>
<dbReference type="SUPFAM" id="SSF56935">
    <property type="entry name" value="Porins"/>
    <property type="match status" value="1"/>
</dbReference>
<keyword evidence="6" id="KW-1185">Reference proteome</keyword>
<dbReference type="OrthoDB" id="905812at2"/>
<dbReference type="Gene3D" id="2.40.170.20">
    <property type="entry name" value="TonB-dependent receptor, beta-barrel domain"/>
    <property type="match status" value="1"/>
</dbReference>
<gene>
    <name evidence="5" type="ORF">SAMN04488069_101274</name>
</gene>
<protein>
    <submittedName>
        <fullName evidence="5">Outer membrane receptor proteins, mostly Fe transport</fullName>
    </submittedName>
</protein>
<dbReference type="InterPro" id="IPR036942">
    <property type="entry name" value="Beta-barrel_TonB_sf"/>
</dbReference>
<dbReference type="PANTHER" id="PTHR40980:SF4">
    <property type="entry name" value="TONB-DEPENDENT RECEPTOR-LIKE BETA-BARREL DOMAIN-CONTAINING PROTEIN"/>
    <property type="match status" value="1"/>
</dbReference>
<dbReference type="InterPro" id="IPR008969">
    <property type="entry name" value="CarboxyPept-like_regulatory"/>
</dbReference>
<evidence type="ECO:0000259" key="4">
    <source>
        <dbReference type="Pfam" id="PF14905"/>
    </source>
</evidence>
<feature type="domain" description="Outer membrane protein beta-barrel" evidence="4">
    <location>
        <begin position="390"/>
        <end position="792"/>
    </location>
</feature>
<dbReference type="Gene3D" id="2.60.40.1120">
    <property type="entry name" value="Carboxypeptidase-like, regulatory domain"/>
    <property type="match status" value="1"/>
</dbReference>
<dbReference type="PANTHER" id="PTHR40980">
    <property type="entry name" value="PLUG DOMAIN-CONTAINING PROTEIN"/>
    <property type="match status" value="1"/>
</dbReference>
<dbReference type="InterPro" id="IPR041700">
    <property type="entry name" value="OMP_b-brl_3"/>
</dbReference>
<dbReference type="SUPFAM" id="SSF49464">
    <property type="entry name" value="Carboxypeptidase regulatory domain-like"/>
    <property type="match status" value="1"/>
</dbReference>
<evidence type="ECO:0000256" key="1">
    <source>
        <dbReference type="ARBA" id="ARBA00004442"/>
    </source>
</evidence>
<keyword evidence="3" id="KW-0998">Cell outer membrane</keyword>
<dbReference type="Pfam" id="PF13620">
    <property type="entry name" value="CarboxypepD_reg"/>
    <property type="match status" value="1"/>
</dbReference>
<dbReference type="Pfam" id="PF14905">
    <property type="entry name" value="OMP_b-brl_3"/>
    <property type="match status" value="1"/>
</dbReference>
<accession>A0A1H3BFC7</accession>
<sequence length="816" mass="90453">MPRRFFQLPLPRVQPGRNSRRRMPILCHWLGLLCWLLPGWVAAQGTLSGTVTDGTAPVAWANVVLFTPAGQLVAATATTEQGRFELQAAPGAYQLKVSFLGFSDWEQPVVLAAATTLGTIILKTSATALREVTVVGQKALVEYQPDRVIFNVENSAAATGGDAVQALSAAPGVLVRNNSISLLGRGAVRVLVNGRLLELAGEELVAYLKAIPASSIRNVEVMSNPPAEYEADGAGLLNINLRQGAADSWKNTSTLSYEQNTYGSLALRNNLIYNQGRIRFAGSVGGKLGNSQARQTLTTAYPSGLWNLRYTGRQQENNASARLALDYDLTPNLSVGGQYAGTYATPGSQDYTTIDIRNRQQRLDSLVRNTDARRVRTSSHAYNAHLVSVLDTLQRQLSVDADYFTYDSELDNTLIAKVFTPEEEFVRTSLAARNDSYQQVRTGSVKADMTHPLLWAQLSYGGKISLISSQSGLAYYDIRPATPQLDPSRSNTFEYREQTQALYVSGTRPFSARMSLQLGLRLENTQTRGYSATLDQRTTRSYRKLFPSAYLTYQPSDDHRFRLTYGRRVNRPGFGLLNPFRSYINSNSYSEGNPFLQPSFANNLELTYAYKNAWRTNAFLTHTVAGFGPVFTAEPATNTLTISRQNYFREYAYGLGQSYTAPVTAWWQTQTQLYGLSSATQFSNGLAARPRNGIQLYGATTNTFTLGPATTLQADYTYASPVARGLYRMGYTSGLNLALQHQFLHNRLHVTALLNDAFNTAYLKDYSSTVNGIRQVYSENNSSRFFRLTLSYDIGNSLLQGKQREFGNEDERQRTR</sequence>
<evidence type="ECO:0000256" key="2">
    <source>
        <dbReference type="ARBA" id="ARBA00023136"/>
    </source>
</evidence>
<reference evidence="6" key="1">
    <citation type="submission" date="2016-10" db="EMBL/GenBank/DDBJ databases">
        <authorList>
            <person name="Varghese N."/>
            <person name="Submissions S."/>
        </authorList>
    </citation>
    <scope>NUCLEOTIDE SEQUENCE [LARGE SCALE GENOMIC DNA]</scope>
    <source>
        <strain evidence="6">CGMCC 1.8975</strain>
    </source>
</reference>
<dbReference type="STRING" id="651662.SAMN04488069_101274"/>
<organism evidence="5 6">
    <name type="scientific">Hymenobacter psychrophilus</name>
    <dbReference type="NCBI Taxonomy" id="651662"/>
    <lineage>
        <taxon>Bacteria</taxon>
        <taxon>Pseudomonadati</taxon>
        <taxon>Bacteroidota</taxon>
        <taxon>Cytophagia</taxon>
        <taxon>Cytophagales</taxon>
        <taxon>Hymenobacteraceae</taxon>
        <taxon>Hymenobacter</taxon>
    </lineage>
</organism>
<keyword evidence="2" id="KW-0472">Membrane</keyword>
<comment type="subcellular location">
    <subcellularLocation>
        <location evidence="1">Cell outer membrane</location>
    </subcellularLocation>
</comment>
<evidence type="ECO:0000313" key="5">
    <source>
        <dbReference type="EMBL" id="SDX40700.1"/>
    </source>
</evidence>